<proteinExistence type="predicted"/>
<evidence type="ECO:0000313" key="1">
    <source>
        <dbReference type="EMBL" id="JAI00945.1"/>
    </source>
</evidence>
<reference evidence="1" key="2">
    <citation type="journal article" date="2015" name="Fish Shellfish Immunol.">
        <title>Early steps in the European eel (Anguilla anguilla)-Vibrio vulnificus interaction in the gills: Role of the RtxA13 toxin.</title>
        <authorList>
            <person name="Callol A."/>
            <person name="Pajuelo D."/>
            <person name="Ebbesson L."/>
            <person name="Teles M."/>
            <person name="MacKenzie S."/>
            <person name="Amaro C."/>
        </authorList>
    </citation>
    <scope>NUCLEOTIDE SEQUENCE</scope>
</reference>
<protein>
    <submittedName>
        <fullName evidence="1">Uncharacterized protein</fullName>
    </submittedName>
</protein>
<reference evidence="1" key="1">
    <citation type="submission" date="2014-11" db="EMBL/GenBank/DDBJ databases">
        <authorList>
            <person name="Amaro Gonzalez C."/>
        </authorList>
    </citation>
    <scope>NUCLEOTIDE SEQUENCE</scope>
</reference>
<dbReference type="AlphaFoldDB" id="A0A0E9XE88"/>
<dbReference type="EMBL" id="GBXM01007633">
    <property type="protein sequence ID" value="JAI00945.1"/>
    <property type="molecule type" value="Transcribed_RNA"/>
</dbReference>
<accession>A0A0E9XE88</accession>
<organism evidence="1">
    <name type="scientific">Anguilla anguilla</name>
    <name type="common">European freshwater eel</name>
    <name type="synonym">Muraena anguilla</name>
    <dbReference type="NCBI Taxonomy" id="7936"/>
    <lineage>
        <taxon>Eukaryota</taxon>
        <taxon>Metazoa</taxon>
        <taxon>Chordata</taxon>
        <taxon>Craniata</taxon>
        <taxon>Vertebrata</taxon>
        <taxon>Euteleostomi</taxon>
        <taxon>Actinopterygii</taxon>
        <taxon>Neopterygii</taxon>
        <taxon>Teleostei</taxon>
        <taxon>Anguilliformes</taxon>
        <taxon>Anguillidae</taxon>
        <taxon>Anguilla</taxon>
    </lineage>
</organism>
<sequence length="54" mass="6104">MHICKPTSIFSFDNAHYRKCYMSKCSQKSSLPSAHRALNVDNLRLGPCSRMSNA</sequence>
<name>A0A0E9XE88_ANGAN</name>